<organism evidence="3 4">
    <name type="scientific">Chromobacterium phragmitis</name>
    <dbReference type="NCBI Taxonomy" id="2202141"/>
    <lineage>
        <taxon>Bacteria</taxon>
        <taxon>Pseudomonadati</taxon>
        <taxon>Pseudomonadota</taxon>
        <taxon>Betaproteobacteria</taxon>
        <taxon>Neisseriales</taxon>
        <taxon>Chromobacteriaceae</taxon>
        <taxon>Chromobacterium</taxon>
    </lineage>
</organism>
<dbReference type="InterPro" id="IPR051934">
    <property type="entry name" value="Phage_Tail_Fiber_Structural"/>
</dbReference>
<dbReference type="EMBL" id="JBDXMI010000011">
    <property type="protein sequence ID" value="MEO9387142.1"/>
    <property type="molecule type" value="Genomic_DNA"/>
</dbReference>
<dbReference type="Proteomes" id="UP001462502">
    <property type="component" value="Unassembled WGS sequence"/>
</dbReference>
<proteinExistence type="predicted"/>
<evidence type="ECO:0000313" key="4">
    <source>
        <dbReference type="Proteomes" id="UP001462502"/>
    </source>
</evidence>
<protein>
    <recommendedName>
        <fullName evidence="2">Putative tail fiber protein gp53-like C-terminal domain-containing protein</fullName>
    </recommendedName>
</protein>
<name>A0ABV0J0T6_9NEIS</name>
<evidence type="ECO:0000313" key="3">
    <source>
        <dbReference type="EMBL" id="MEO9387142.1"/>
    </source>
</evidence>
<dbReference type="PANTHER" id="PTHR35191:SF1">
    <property type="entry name" value="PROPHAGE SIDE TAIL FIBER PROTEIN HOMOLOG STFQ-RELATED"/>
    <property type="match status" value="1"/>
</dbReference>
<dbReference type="PANTHER" id="PTHR35191">
    <property type="entry name" value="PROPHAGE SIDE TAIL FIBER PROTEIN HOMOLOG STFQ-RELATED"/>
    <property type="match status" value="1"/>
</dbReference>
<feature type="domain" description="Putative tail fiber protein gp53-like C-terminal" evidence="2">
    <location>
        <begin position="312"/>
        <end position="392"/>
    </location>
</feature>
<reference evidence="3 4" key="1">
    <citation type="submission" date="2024-05" db="EMBL/GenBank/DDBJ databases">
        <authorList>
            <person name="De Oliveira J.P."/>
            <person name="Noriler S.A."/>
            <person name="De Oliveira A.G."/>
            <person name="Sipoli D.S."/>
        </authorList>
    </citation>
    <scope>NUCLEOTIDE SEQUENCE [LARGE SCALE GENOMIC DNA]</scope>
    <source>
        <strain evidence="3 4">LABIM192</strain>
    </source>
</reference>
<dbReference type="RefSeq" id="WP_347937727.1">
    <property type="nucleotide sequence ID" value="NZ_JBDXMI010000011.1"/>
</dbReference>
<feature type="region of interest" description="Disordered" evidence="1">
    <location>
        <begin position="1"/>
        <end position="36"/>
    </location>
</feature>
<accession>A0ABV0J0T6</accession>
<dbReference type="Pfam" id="PF21882">
    <property type="entry name" value="Gp53-like_C"/>
    <property type="match status" value="1"/>
</dbReference>
<dbReference type="Gene3D" id="2.60.40.3940">
    <property type="match status" value="1"/>
</dbReference>
<sequence>MRRVGDNRNPVRDKFGPGRHGFGPGDPQTGHPATTPGYEWFDALQEEVAAVIEAAGIALDPSKNNQLSQAILKLLSNPAFSGPVRFSNGSAAAPSLTFSGDEGTGIFHPLNGLLSIACNGLEIVKATPSGMELMLSPICPTAAPGTNNLSIANTVYVNIAIAAAISAIVGGAPNGLNTLQKLAASLNNDPSYAATVNTALNNIIGAVPANMNSLQKLAASLNNDPNYAATVNAALSNIIGAVPVSLNSLQKLASAVGNDPNHAVAVNNALAGKANVNGNNSVPFNVANASLADHAVALGQFFGVFAQNGYRKLPDGTMIQWGITPIITGGNYLDISYPIAFSSTVYSIVVTPYINTNNTISLNVYGTSASQFRITNNVVAAAPCSGSWIAIGK</sequence>
<dbReference type="InterPro" id="IPR054075">
    <property type="entry name" value="Gp53-like_C"/>
</dbReference>
<gene>
    <name evidence="3" type="ORF">ABI908_23895</name>
</gene>
<evidence type="ECO:0000256" key="1">
    <source>
        <dbReference type="SAM" id="MobiDB-lite"/>
    </source>
</evidence>
<keyword evidence="4" id="KW-1185">Reference proteome</keyword>
<evidence type="ECO:0000259" key="2">
    <source>
        <dbReference type="Pfam" id="PF21882"/>
    </source>
</evidence>
<feature type="compositionally biased region" description="Basic and acidic residues" evidence="1">
    <location>
        <begin position="1"/>
        <end position="16"/>
    </location>
</feature>
<comment type="caution">
    <text evidence="3">The sequence shown here is derived from an EMBL/GenBank/DDBJ whole genome shotgun (WGS) entry which is preliminary data.</text>
</comment>